<feature type="transmembrane region" description="Helical" evidence="9">
    <location>
        <begin position="79"/>
        <end position="100"/>
    </location>
</feature>
<evidence type="ECO:0000256" key="7">
    <source>
        <dbReference type="ARBA" id="ARBA00023136"/>
    </source>
</evidence>
<dbReference type="PANTHER" id="PTHR38438:SF1">
    <property type="entry name" value="RIBOFLAVIN TRANSPORTER RIBU"/>
    <property type="match status" value="1"/>
</dbReference>
<evidence type="ECO:0000256" key="1">
    <source>
        <dbReference type="ARBA" id="ARBA00004651"/>
    </source>
</evidence>
<dbReference type="AlphaFoldDB" id="A0A387ATA7"/>
<organism evidence="10 11">
    <name type="scientific">Apilactobacillus bombintestini</name>
    <dbReference type="NCBI Taxonomy" id="2419772"/>
    <lineage>
        <taxon>Bacteria</taxon>
        <taxon>Bacillati</taxon>
        <taxon>Bacillota</taxon>
        <taxon>Bacilli</taxon>
        <taxon>Lactobacillales</taxon>
        <taxon>Lactobacillaceae</taxon>
        <taxon>Apilactobacillus</taxon>
    </lineage>
</organism>
<dbReference type="Proteomes" id="UP000272003">
    <property type="component" value="Chromosome"/>
</dbReference>
<evidence type="ECO:0000313" key="11">
    <source>
        <dbReference type="Proteomes" id="UP000272003"/>
    </source>
</evidence>
<dbReference type="EMBL" id="CP032626">
    <property type="protein sequence ID" value="AYF92551.1"/>
    <property type="molecule type" value="Genomic_DNA"/>
</dbReference>
<evidence type="ECO:0000313" key="10">
    <source>
        <dbReference type="EMBL" id="AYF92551.1"/>
    </source>
</evidence>
<evidence type="ECO:0000256" key="4">
    <source>
        <dbReference type="ARBA" id="ARBA00022475"/>
    </source>
</evidence>
<gene>
    <name evidence="10" type="ORF">D7I45_03215</name>
</gene>
<feature type="transmembrane region" description="Helical" evidence="9">
    <location>
        <begin position="12"/>
        <end position="36"/>
    </location>
</feature>
<dbReference type="RefSeq" id="WP_120784319.1">
    <property type="nucleotide sequence ID" value="NZ_CP032626.1"/>
</dbReference>
<evidence type="ECO:0000256" key="8">
    <source>
        <dbReference type="PIRNR" id="PIRNR037778"/>
    </source>
</evidence>
<keyword evidence="6 9" id="KW-1133">Transmembrane helix</keyword>
<comment type="function">
    <text evidence="8">Probably a riboflavin-binding protein that interacts with the energy-coupling factor (ECF) ABC-transporter complex.</text>
</comment>
<keyword evidence="5 9" id="KW-0812">Transmembrane</keyword>
<keyword evidence="3 8" id="KW-0813">Transport</keyword>
<feature type="transmembrane region" description="Helical" evidence="9">
    <location>
        <begin position="155"/>
        <end position="178"/>
    </location>
</feature>
<keyword evidence="4 8" id="KW-1003">Cell membrane</keyword>
<evidence type="ECO:0000256" key="2">
    <source>
        <dbReference type="ARBA" id="ARBA00005540"/>
    </source>
</evidence>
<keyword evidence="11" id="KW-1185">Reference proteome</keyword>
<comment type="similarity">
    <text evidence="2 8">Belongs to the prokaryotic riboflavin transporter (P-RFT) (TC 2.A.87) family.</text>
</comment>
<protein>
    <recommendedName>
        <fullName evidence="8">Riboflavin transporter</fullName>
    </recommendedName>
</protein>
<dbReference type="GO" id="GO:0005886">
    <property type="term" value="C:plasma membrane"/>
    <property type="evidence" value="ECO:0007669"/>
    <property type="project" value="UniProtKB-SubCell"/>
</dbReference>
<dbReference type="Gene3D" id="1.10.1760.20">
    <property type="match status" value="1"/>
</dbReference>
<sequence length="191" mass="21288">MTNSHHLSLRKLVQVSILGGLAYLLTYLSVPIIPIAPYMKLDFGDIPILLATVLLSTRSGIVVALLRSLLYFIFTGISVINLIGVSSLLVASLTIIFSVTIIDQLLNSKIKYVAMIILETLSLTVIMSLMNYFIITPLYMQLTGFKLSFSLSSSIIYIVVPFNIIKGLFIGIIFVLLIKHSKTWEKYREKG</sequence>
<name>A0A387ATA7_9LACO</name>
<dbReference type="GO" id="GO:0032217">
    <property type="term" value="F:riboflavin transmembrane transporter activity"/>
    <property type="evidence" value="ECO:0007669"/>
    <property type="project" value="UniProtKB-UniRule"/>
</dbReference>
<accession>A0A387ATA7</accession>
<proteinExistence type="inferred from homology"/>
<dbReference type="InterPro" id="IPR024529">
    <property type="entry name" value="ECF_trnsprt_substrate-spec"/>
</dbReference>
<evidence type="ECO:0000256" key="3">
    <source>
        <dbReference type="ARBA" id="ARBA00022448"/>
    </source>
</evidence>
<dbReference type="KEGG" id="abom:D7I45_03215"/>
<dbReference type="OrthoDB" id="9809216at2"/>
<evidence type="ECO:0000256" key="6">
    <source>
        <dbReference type="ARBA" id="ARBA00022989"/>
    </source>
</evidence>
<keyword evidence="7 8" id="KW-0472">Membrane</keyword>
<reference evidence="10 11" key="1">
    <citation type="submission" date="2018-09" db="EMBL/GenBank/DDBJ databases">
        <title>Genome sequencing of strain BHWM-4.</title>
        <authorList>
            <person name="Heo J."/>
            <person name="Kim S.-J."/>
            <person name="Kwon S.-W."/>
        </authorList>
    </citation>
    <scope>NUCLEOTIDE SEQUENCE [LARGE SCALE GENOMIC DNA]</scope>
    <source>
        <strain evidence="10 11">BHWM-4</strain>
    </source>
</reference>
<evidence type="ECO:0000256" key="5">
    <source>
        <dbReference type="ARBA" id="ARBA00022692"/>
    </source>
</evidence>
<comment type="subcellular location">
    <subcellularLocation>
        <location evidence="1">Cell membrane</location>
        <topology evidence="1">Multi-pass membrane protein</topology>
    </subcellularLocation>
</comment>
<feature type="transmembrane region" description="Helical" evidence="9">
    <location>
        <begin position="112"/>
        <end position="135"/>
    </location>
</feature>
<evidence type="ECO:0000256" key="9">
    <source>
        <dbReference type="SAM" id="Phobius"/>
    </source>
</evidence>
<dbReference type="PIRSF" id="PIRSF037778">
    <property type="entry name" value="UCP037778_transp_RibU"/>
    <property type="match status" value="1"/>
</dbReference>
<dbReference type="InterPro" id="IPR025720">
    <property type="entry name" value="RibU"/>
</dbReference>
<dbReference type="PANTHER" id="PTHR38438">
    <property type="entry name" value="RIBOFLAVIN TRANSPORTER RIBU"/>
    <property type="match status" value="1"/>
</dbReference>
<dbReference type="Pfam" id="PF12822">
    <property type="entry name" value="ECF_trnsprt"/>
    <property type="match status" value="1"/>
</dbReference>